<evidence type="ECO:0000313" key="4">
    <source>
        <dbReference type="Proteomes" id="UP000236732"/>
    </source>
</evidence>
<dbReference type="PANTHER" id="PTHR11487:SF0">
    <property type="entry name" value="S-ACYL FATTY ACID SYNTHASE THIOESTERASE, MEDIUM CHAIN"/>
    <property type="match status" value="1"/>
</dbReference>
<dbReference type="InterPro" id="IPR001031">
    <property type="entry name" value="Thioesterase"/>
</dbReference>
<dbReference type="EMBL" id="FNVT01000007">
    <property type="protein sequence ID" value="SEG92235.1"/>
    <property type="molecule type" value="Genomic_DNA"/>
</dbReference>
<feature type="domain" description="Thioesterase" evidence="2">
    <location>
        <begin position="21"/>
        <end position="243"/>
    </location>
</feature>
<protein>
    <submittedName>
        <fullName evidence="3">Surfactin synthase thioesterase subunit</fullName>
    </submittedName>
</protein>
<organism evidence="3 4">
    <name type="scientific">Nonomuraea solani</name>
    <dbReference type="NCBI Taxonomy" id="1144553"/>
    <lineage>
        <taxon>Bacteria</taxon>
        <taxon>Bacillati</taxon>
        <taxon>Actinomycetota</taxon>
        <taxon>Actinomycetes</taxon>
        <taxon>Streptosporangiales</taxon>
        <taxon>Streptosporangiaceae</taxon>
        <taxon>Nonomuraea</taxon>
    </lineage>
</organism>
<sequence length="256" mass="27831">MKPMTGRWFAAENTAPEAAAQLFCLPHAGAGASAYRDWQDKIGPDVEVVPVQLPGREARFAEPFVTSATEMAAALAGPLLERATGDRPFALFGHSMGALLAYELTHQLIAYGRPPVHLIVSGYAPPHLPYDPAYQIVHQMPDPRLVAHIEALQGTAGEVLDHPELLELLLPVIRADYELCETYRFEDRPPLPVALTALGGADDPEAGEKTLPAWRELTAASFTVDIFPGGHFYLHAHLDEVTGIAREAALSERSRT</sequence>
<dbReference type="GO" id="GO:0008610">
    <property type="term" value="P:lipid biosynthetic process"/>
    <property type="evidence" value="ECO:0007669"/>
    <property type="project" value="TreeGrafter"/>
</dbReference>
<gene>
    <name evidence="3" type="ORF">SAMN05444920_107480</name>
</gene>
<dbReference type="SUPFAM" id="SSF53474">
    <property type="entry name" value="alpha/beta-Hydrolases"/>
    <property type="match status" value="1"/>
</dbReference>
<evidence type="ECO:0000256" key="1">
    <source>
        <dbReference type="ARBA" id="ARBA00007169"/>
    </source>
</evidence>
<dbReference type="Pfam" id="PF00975">
    <property type="entry name" value="Thioesterase"/>
    <property type="match status" value="1"/>
</dbReference>
<evidence type="ECO:0000259" key="2">
    <source>
        <dbReference type="Pfam" id="PF00975"/>
    </source>
</evidence>
<dbReference type="PANTHER" id="PTHR11487">
    <property type="entry name" value="THIOESTERASE"/>
    <property type="match status" value="1"/>
</dbReference>
<name>A0A1H6E5S1_9ACTN</name>
<dbReference type="AlphaFoldDB" id="A0A1H6E5S1"/>
<accession>A0A1H6E5S1</accession>
<dbReference type="OrthoDB" id="8480037at2"/>
<evidence type="ECO:0000313" key="3">
    <source>
        <dbReference type="EMBL" id="SEG92235.1"/>
    </source>
</evidence>
<dbReference type="InterPro" id="IPR012223">
    <property type="entry name" value="TEII"/>
</dbReference>
<keyword evidence="4" id="KW-1185">Reference proteome</keyword>
<proteinExistence type="inferred from homology"/>
<dbReference type="Proteomes" id="UP000236732">
    <property type="component" value="Unassembled WGS sequence"/>
</dbReference>
<dbReference type="Gene3D" id="3.40.50.1820">
    <property type="entry name" value="alpha/beta hydrolase"/>
    <property type="match status" value="1"/>
</dbReference>
<reference evidence="3 4" key="1">
    <citation type="submission" date="2016-10" db="EMBL/GenBank/DDBJ databases">
        <authorList>
            <person name="de Groot N.N."/>
        </authorList>
    </citation>
    <scope>NUCLEOTIDE SEQUENCE [LARGE SCALE GENOMIC DNA]</scope>
    <source>
        <strain evidence="3 4">CGMCC 4.7037</strain>
    </source>
</reference>
<comment type="similarity">
    <text evidence="1">Belongs to the thioesterase family.</text>
</comment>
<dbReference type="InterPro" id="IPR029058">
    <property type="entry name" value="AB_hydrolase_fold"/>
</dbReference>